<accession>A0ABW2K1H4</accession>
<dbReference type="Proteomes" id="UP001596494">
    <property type="component" value="Unassembled WGS sequence"/>
</dbReference>
<reference evidence="2" key="1">
    <citation type="journal article" date="2019" name="Int. J. Syst. Evol. Microbiol.">
        <title>The Global Catalogue of Microorganisms (GCM) 10K type strain sequencing project: providing services to taxonomists for standard genome sequencing and annotation.</title>
        <authorList>
            <consortium name="The Broad Institute Genomics Platform"/>
            <consortium name="The Broad Institute Genome Sequencing Center for Infectious Disease"/>
            <person name="Wu L."/>
            <person name="Ma J."/>
        </authorList>
    </citation>
    <scope>NUCLEOTIDE SEQUENCE [LARGE SCALE GENOMIC DNA]</scope>
    <source>
        <strain evidence="2">CCUG 73951</strain>
    </source>
</reference>
<dbReference type="EMBL" id="JBHTBY010000006">
    <property type="protein sequence ID" value="MFC7320548.1"/>
    <property type="molecule type" value="Genomic_DNA"/>
</dbReference>
<evidence type="ECO:0000313" key="1">
    <source>
        <dbReference type="EMBL" id="MFC7320548.1"/>
    </source>
</evidence>
<evidence type="ECO:0000313" key="2">
    <source>
        <dbReference type="Proteomes" id="UP001596494"/>
    </source>
</evidence>
<proteinExistence type="predicted"/>
<name>A0ABW2K1H4_9BACI</name>
<organism evidence="1 2">
    <name type="scientific">Halobacillus campisalis</name>
    <dbReference type="NCBI Taxonomy" id="435909"/>
    <lineage>
        <taxon>Bacteria</taxon>
        <taxon>Bacillati</taxon>
        <taxon>Bacillota</taxon>
        <taxon>Bacilli</taxon>
        <taxon>Bacillales</taxon>
        <taxon>Bacillaceae</taxon>
        <taxon>Halobacillus</taxon>
    </lineage>
</organism>
<keyword evidence="2" id="KW-1185">Reference proteome</keyword>
<comment type="caution">
    <text evidence="1">The sequence shown here is derived from an EMBL/GenBank/DDBJ whole genome shotgun (WGS) entry which is preliminary data.</text>
</comment>
<sequence>MRQKQKISYQERIQQNIKSIMEDPKLLDQIEQRIDERHHRRLKKIPS</sequence>
<dbReference type="Pfam" id="PF13040">
    <property type="entry name" value="Fur_reg_FbpB"/>
    <property type="match status" value="1"/>
</dbReference>
<gene>
    <name evidence="1" type="ORF">ACFQMN_06610</name>
</gene>
<protein>
    <submittedName>
        <fullName evidence="1">FbpB family small basic protein</fullName>
    </submittedName>
</protein>
<dbReference type="InterPro" id="IPR025004">
    <property type="entry name" value="SenN/SenS"/>
</dbReference>
<dbReference type="RefSeq" id="WP_253935273.1">
    <property type="nucleotide sequence ID" value="NZ_JAPVRC010000001.1"/>
</dbReference>